<dbReference type="SUPFAM" id="SSF52540">
    <property type="entry name" value="P-loop containing nucleoside triphosphate hydrolases"/>
    <property type="match status" value="1"/>
</dbReference>
<dbReference type="KEGG" id="gry:D7I44_10240"/>
<proteinExistence type="predicted"/>
<keyword evidence="3" id="KW-1185">Reference proteome</keyword>
<dbReference type="RefSeq" id="WP_120789409.1">
    <property type="nucleotide sequence ID" value="NZ_CP032624.1"/>
</dbReference>
<dbReference type="Gene3D" id="3.40.50.300">
    <property type="entry name" value="P-loop containing nucleotide triphosphate hydrolases"/>
    <property type="match status" value="1"/>
</dbReference>
<dbReference type="InterPro" id="IPR027417">
    <property type="entry name" value="P-loop_NTPase"/>
</dbReference>
<reference evidence="2 3" key="1">
    <citation type="submission" date="2018-09" db="EMBL/GenBank/DDBJ databases">
        <title>Genome sequencing of strain 2DFW10M-5.</title>
        <authorList>
            <person name="Heo J."/>
            <person name="Kim S.-J."/>
            <person name="Kwon S.-W."/>
        </authorList>
    </citation>
    <scope>NUCLEOTIDE SEQUENCE [LARGE SCALE GENOMIC DNA]</scope>
    <source>
        <strain evidence="2 3">2DFW10M-5</strain>
    </source>
</reference>
<dbReference type="GO" id="GO:0005524">
    <property type="term" value="F:ATP binding"/>
    <property type="evidence" value="ECO:0007669"/>
    <property type="project" value="UniProtKB-KW"/>
</dbReference>
<evidence type="ECO:0000256" key="1">
    <source>
        <dbReference type="SAM" id="MobiDB-lite"/>
    </source>
</evidence>
<keyword evidence="2" id="KW-0067">ATP-binding</keyword>
<protein>
    <submittedName>
        <fullName evidence="2">ATP-binding protein</fullName>
    </submittedName>
</protein>
<dbReference type="OrthoDB" id="9804380at2"/>
<dbReference type="Proteomes" id="UP000275069">
    <property type="component" value="Chromosome"/>
</dbReference>
<keyword evidence="2" id="KW-0547">Nucleotide-binding</keyword>
<evidence type="ECO:0000313" key="2">
    <source>
        <dbReference type="EMBL" id="AYG03877.1"/>
    </source>
</evidence>
<gene>
    <name evidence="2" type="ORF">D7I44_10240</name>
</gene>
<name>A0A387BSG9_9MICO</name>
<feature type="compositionally biased region" description="Polar residues" evidence="1">
    <location>
        <begin position="24"/>
        <end position="35"/>
    </location>
</feature>
<dbReference type="EMBL" id="CP032624">
    <property type="protein sequence ID" value="AYG03877.1"/>
    <property type="molecule type" value="Genomic_DNA"/>
</dbReference>
<feature type="region of interest" description="Disordered" evidence="1">
    <location>
        <begin position="1"/>
        <end position="39"/>
    </location>
</feature>
<organism evidence="2 3">
    <name type="scientific">Gryllotalpicola protaetiae</name>
    <dbReference type="NCBI Taxonomy" id="2419771"/>
    <lineage>
        <taxon>Bacteria</taxon>
        <taxon>Bacillati</taxon>
        <taxon>Actinomycetota</taxon>
        <taxon>Actinomycetes</taxon>
        <taxon>Micrococcales</taxon>
        <taxon>Microbacteriaceae</taxon>
        <taxon>Gryllotalpicola</taxon>
    </lineage>
</organism>
<sequence>MKQTGVIGRVPADQSRRMPKHGAGSTSESDGSSWKLQAPELPPSKMPAWGWKHQHNLRAPLRVTPPAHRTSSKVLGGAYPFLAETGDILTGAYIGENQLSRAPFCFDPWDAYSAEAVRSHSVAIIGVKGTGKSMLAKSWSSRLARLGRKIAVPHDPNGEWVKVAEYVGGTSISVGPGKAARINLLDEGPRDPSFSNEDWNQNVLQYRRATVKTIIRRLREGGNFEPVEHTALDIALDALRDNSVVTITQVYARLADPDAKLPAEVTEAGRRLAHTLRRMVSGDLTGFFDGPSTVAFDTSAPMMVVDTSALKGVSPEAQALARLATANWIRRASRGANREARVIVHEEAAVELLNDVTGGDGLADRVEDEKVARHLGTSNWYLLHRVADLDALGDRNSALHSRALGLLADCETRISYAQHTGEIPRSREILGWNDTQADLVRKLHKGEGLWQIGQDRVAKVRNICTDHELGVFRTDALGGARH</sequence>
<accession>A0A387BSG9</accession>
<evidence type="ECO:0000313" key="3">
    <source>
        <dbReference type="Proteomes" id="UP000275069"/>
    </source>
</evidence>
<dbReference type="AlphaFoldDB" id="A0A387BSG9"/>
<dbReference type="Gene3D" id="1.10.8.730">
    <property type="match status" value="1"/>
</dbReference>